<reference evidence="7 8" key="1">
    <citation type="journal article" date="2019" name="Int. J. Syst. Evol. Microbiol.">
        <title>The Global Catalogue of Microorganisms (GCM) 10K type strain sequencing project: providing services to taxonomists for standard genome sequencing and annotation.</title>
        <authorList>
            <consortium name="The Broad Institute Genomics Platform"/>
            <consortium name="The Broad Institute Genome Sequencing Center for Infectious Disease"/>
            <person name="Wu L."/>
            <person name="Ma J."/>
        </authorList>
    </citation>
    <scope>NUCLEOTIDE SEQUENCE [LARGE SCALE GENOMIC DNA]</scope>
    <source>
        <strain evidence="7 8">JCM 13249</strain>
    </source>
</reference>
<evidence type="ECO:0000256" key="4">
    <source>
        <dbReference type="ARBA" id="ARBA00023014"/>
    </source>
</evidence>
<dbReference type="Gene3D" id="3.60.15.10">
    <property type="entry name" value="Ribonuclease Z/Hydroxyacylglutathione hydrolase-like"/>
    <property type="match status" value="1"/>
</dbReference>
<dbReference type="SUPFAM" id="SSF50022">
    <property type="entry name" value="ISP domain"/>
    <property type="match status" value="1"/>
</dbReference>
<sequence>MRITGTGHASMRIDTAAGSILCDPWVNPAYFASWFPFPDNSQLDWEHLGDCDYLYVSHLHRDHFDAEHLKRFVNKKATVLLPEYPTSELEDELRELGFTSFLRTVTNEVVELDGGLKVMIQALTSPTDGPIGDSSLWVEHDGVRLLNQNDARPTDLQIFADLGHVHAHLLQFSGAIWYPMVYELPQAAKTAFGKQKRERQFDRTWRYIDDLKASHVFPIAGPPCFLDDALWQFNDIFGDEGNIFPDQSVFLSEYAKVGGTNGVVLLPGSTAELSATDCAVQHPVADLDEFFANKEQHLKEYAQRQRPVIEAAKASWSHPEVDVLGQLKARVEPLLEESVYLAKGVGGPVRMDLLDVPSADGTPGPVIESIVVDFPGKQVRHYADEKVRYRFRMERRLVEHLLFIGEVDWVNSLFLSCRFSAARVGQYNEFVYAFFKCLSEERLQYAEGWYDEHERTVDAEDITLTDPATGTSWDIQRRCPHLKADLTRFGIVDDGTLTCQLHGWKFDLESGRCLTSTGHQLRAHRTQEPAPAAQPGTGS</sequence>
<comment type="caution">
    <text evidence="7">The sequence shown here is derived from an EMBL/GenBank/DDBJ whole genome shotgun (WGS) entry which is preliminary data.</text>
</comment>
<name>A0ABN2KK91_9ACTN</name>
<dbReference type="CDD" id="cd03467">
    <property type="entry name" value="Rieske"/>
    <property type="match status" value="1"/>
</dbReference>
<keyword evidence="4" id="KW-0411">Iron-sulfur</keyword>
<organism evidence="7 8">
    <name type="scientific">Luedemannella helvata</name>
    <dbReference type="NCBI Taxonomy" id="349315"/>
    <lineage>
        <taxon>Bacteria</taxon>
        <taxon>Bacillati</taxon>
        <taxon>Actinomycetota</taxon>
        <taxon>Actinomycetes</taxon>
        <taxon>Micromonosporales</taxon>
        <taxon>Micromonosporaceae</taxon>
        <taxon>Luedemannella</taxon>
    </lineage>
</organism>
<proteinExistence type="predicted"/>
<accession>A0ABN2KK91</accession>
<dbReference type="RefSeq" id="WP_344082321.1">
    <property type="nucleotide sequence ID" value="NZ_BAAALS010000014.1"/>
</dbReference>
<dbReference type="PROSITE" id="PS51296">
    <property type="entry name" value="RIESKE"/>
    <property type="match status" value="1"/>
</dbReference>
<dbReference type="Pfam" id="PF00355">
    <property type="entry name" value="Rieske"/>
    <property type="match status" value="1"/>
</dbReference>
<evidence type="ECO:0000259" key="6">
    <source>
        <dbReference type="PROSITE" id="PS51296"/>
    </source>
</evidence>
<keyword evidence="2" id="KW-0479">Metal-binding</keyword>
<evidence type="ECO:0000256" key="2">
    <source>
        <dbReference type="ARBA" id="ARBA00022723"/>
    </source>
</evidence>
<dbReference type="SUPFAM" id="SSF56281">
    <property type="entry name" value="Metallo-hydrolase/oxidoreductase"/>
    <property type="match status" value="1"/>
</dbReference>
<dbReference type="InterPro" id="IPR017941">
    <property type="entry name" value="Rieske_2Fe-2S"/>
</dbReference>
<keyword evidence="3" id="KW-0408">Iron</keyword>
<dbReference type="EMBL" id="BAAALS010000014">
    <property type="protein sequence ID" value="GAA1758541.1"/>
    <property type="molecule type" value="Genomic_DNA"/>
</dbReference>
<dbReference type="Gene3D" id="2.102.10.10">
    <property type="entry name" value="Rieske [2Fe-2S] iron-sulphur domain"/>
    <property type="match status" value="1"/>
</dbReference>
<evidence type="ECO:0000256" key="3">
    <source>
        <dbReference type="ARBA" id="ARBA00023004"/>
    </source>
</evidence>
<dbReference type="InterPro" id="IPR036866">
    <property type="entry name" value="RibonucZ/Hydroxyglut_hydro"/>
</dbReference>
<feature type="domain" description="Rieske" evidence="6">
    <location>
        <begin position="435"/>
        <end position="528"/>
    </location>
</feature>
<evidence type="ECO:0000313" key="8">
    <source>
        <dbReference type="Proteomes" id="UP001500655"/>
    </source>
</evidence>
<keyword evidence="1" id="KW-0001">2Fe-2S</keyword>
<dbReference type="InterPro" id="IPR036922">
    <property type="entry name" value="Rieske_2Fe-2S_sf"/>
</dbReference>
<evidence type="ECO:0000256" key="5">
    <source>
        <dbReference type="SAM" id="MobiDB-lite"/>
    </source>
</evidence>
<gene>
    <name evidence="7" type="ORF">GCM10009681_32220</name>
</gene>
<dbReference type="PANTHER" id="PTHR15032">
    <property type="entry name" value="N-ACYL-PHOSPHATIDYLETHANOLAMINE-HYDROLYZING PHOSPHOLIPASE D"/>
    <property type="match status" value="1"/>
</dbReference>
<protein>
    <submittedName>
        <fullName evidence="7">MBL fold metallo-hydrolase</fullName>
    </submittedName>
</protein>
<evidence type="ECO:0000313" key="7">
    <source>
        <dbReference type="EMBL" id="GAA1758541.1"/>
    </source>
</evidence>
<dbReference type="Pfam" id="PF25451">
    <property type="entry name" value="SCP2_Rv3818"/>
    <property type="match status" value="1"/>
</dbReference>
<dbReference type="Proteomes" id="UP001500655">
    <property type="component" value="Unassembled WGS sequence"/>
</dbReference>
<dbReference type="PANTHER" id="PTHR15032:SF4">
    <property type="entry name" value="N-ACYL-PHOSPHATIDYLETHANOLAMINE-HYDROLYZING PHOSPHOLIPASE D"/>
    <property type="match status" value="1"/>
</dbReference>
<dbReference type="InterPro" id="IPR057330">
    <property type="entry name" value="SCP2_Rv3818"/>
</dbReference>
<keyword evidence="8" id="KW-1185">Reference proteome</keyword>
<evidence type="ECO:0000256" key="1">
    <source>
        <dbReference type="ARBA" id="ARBA00022714"/>
    </source>
</evidence>
<feature type="region of interest" description="Disordered" evidence="5">
    <location>
        <begin position="519"/>
        <end position="539"/>
    </location>
</feature>